<organism evidence="3 4">
    <name type="scientific">Paenibacillus protaetiae</name>
    <dbReference type="NCBI Taxonomy" id="2509456"/>
    <lineage>
        <taxon>Bacteria</taxon>
        <taxon>Bacillati</taxon>
        <taxon>Bacillota</taxon>
        <taxon>Bacilli</taxon>
        <taxon>Bacillales</taxon>
        <taxon>Paenibacillaceae</taxon>
        <taxon>Paenibacillus</taxon>
    </lineage>
</organism>
<dbReference type="Pfam" id="PF13439">
    <property type="entry name" value="Glyco_transf_4"/>
    <property type="match status" value="1"/>
</dbReference>
<dbReference type="InterPro" id="IPR001296">
    <property type="entry name" value="Glyco_trans_1"/>
</dbReference>
<name>A0A4P6EZ80_9BACL</name>
<gene>
    <name evidence="3" type="ORF">ET464_10100</name>
</gene>
<dbReference type="KEGG" id="pprt:ET464_10100"/>
<dbReference type="GO" id="GO:0016758">
    <property type="term" value="F:hexosyltransferase activity"/>
    <property type="evidence" value="ECO:0007669"/>
    <property type="project" value="TreeGrafter"/>
</dbReference>
<dbReference type="EMBL" id="CP035492">
    <property type="protein sequence ID" value="QAY68442.1"/>
    <property type="molecule type" value="Genomic_DNA"/>
</dbReference>
<proteinExistence type="predicted"/>
<evidence type="ECO:0000313" key="4">
    <source>
        <dbReference type="Proteomes" id="UP000293568"/>
    </source>
</evidence>
<evidence type="ECO:0000259" key="1">
    <source>
        <dbReference type="Pfam" id="PF00534"/>
    </source>
</evidence>
<dbReference type="Gene3D" id="3.40.50.2000">
    <property type="entry name" value="Glycogen Phosphorylase B"/>
    <property type="match status" value="2"/>
</dbReference>
<keyword evidence="4" id="KW-1185">Reference proteome</keyword>
<sequence length="398" mass="44951">MRLALFTDTYEPEINGVARTLARWIAYLEKQGVACKVFAPSTEIAVRPQPGALPYKNSNSVSRFASLPFFMYPECRMALPNPRYIRKALQDFQPTMVHVATPFNLGLCGIHYAKKLNLPLMASYHTNFDRYLPFYNLQWMEKLLWRYMNWFHQDCSQIFVPTHSVRNELIERGWQADRLSIWSRGIDTSRFHDQADVGQWKEQLGIDKDAYVVLYAGRMAPEKQVDVAVQAFNQFRQRITGKAVLVLAGDGPSAPAIKELARKEGIEARFAGFQQQEALQQYYAAADVLLFPSPTETFGNVVLEAMACGTPVICANKGGVTDTVQHGKTGFLCEAGHSSDFADALERLYADRELADSFAKEGKTYSVNQSWDAIFAQLFEYCIELSETSRPPLGHIAN</sequence>
<dbReference type="AlphaFoldDB" id="A0A4P6EZ80"/>
<reference evidence="3 4" key="1">
    <citation type="submission" date="2019-01" db="EMBL/GenBank/DDBJ databases">
        <title>Genome sequencing of strain FW100M-2.</title>
        <authorList>
            <person name="Heo J."/>
            <person name="Kim S.-J."/>
            <person name="Kim J.-S."/>
            <person name="Hong S.-B."/>
            <person name="Kwon S.-W."/>
        </authorList>
    </citation>
    <scope>NUCLEOTIDE SEQUENCE [LARGE SCALE GENOMIC DNA]</scope>
    <source>
        <strain evidence="3 4">FW100M-2</strain>
    </source>
</reference>
<evidence type="ECO:0000259" key="2">
    <source>
        <dbReference type="Pfam" id="PF13439"/>
    </source>
</evidence>
<feature type="domain" description="Glycosyltransferase subfamily 4-like N-terminal" evidence="2">
    <location>
        <begin position="14"/>
        <end position="190"/>
    </location>
</feature>
<dbReference type="CDD" id="cd03814">
    <property type="entry name" value="GT4-like"/>
    <property type="match status" value="1"/>
</dbReference>
<dbReference type="Proteomes" id="UP000293568">
    <property type="component" value="Chromosome"/>
</dbReference>
<dbReference type="Pfam" id="PF00534">
    <property type="entry name" value="Glycos_transf_1"/>
    <property type="match status" value="1"/>
</dbReference>
<dbReference type="SUPFAM" id="SSF53756">
    <property type="entry name" value="UDP-Glycosyltransferase/glycogen phosphorylase"/>
    <property type="match status" value="1"/>
</dbReference>
<evidence type="ECO:0000313" key="3">
    <source>
        <dbReference type="EMBL" id="QAY68442.1"/>
    </source>
</evidence>
<protein>
    <submittedName>
        <fullName evidence="3">Glycosyltransferase family 1 protein</fullName>
    </submittedName>
</protein>
<dbReference type="PANTHER" id="PTHR45947:SF3">
    <property type="entry name" value="SULFOQUINOVOSYL TRANSFERASE SQD2"/>
    <property type="match status" value="1"/>
</dbReference>
<dbReference type="InterPro" id="IPR050194">
    <property type="entry name" value="Glycosyltransferase_grp1"/>
</dbReference>
<dbReference type="InterPro" id="IPR028098">
    <property type="entry name" value="Glyco_trans_4-like_N"/>
</dbReference>
<keyword evidence="3" id="KW-0808">Transferase</keyword>
<dbReference type="OrthoDB" id="9802525at2"/>
<accession>A0A4P6EZ80</accession>
<feature type="domain" description="Glycosyl transferase family 1" evidence="1">
    <location>
        <begin position="199"/>
        <end position="363"/>
    </location>
</feature>
<dbReference type="PANTHER" id="PTHR45947">
    <property type="entry name" value="SULFOQUINOVOSYL TRANSFERASE SQD2"/>
    <property type="match status" value="1"/>
</dbReference>